<evidence type="ECO:0000313" key="2">
    <source>
        <dbReference type="Proteomes" id="UP000821845"/>
    </source>
</evidence>
<reference evidence="1" key="1">
    <citation type="submission" date="2020-05" db="EMBL/GenBank/DDBJ databases">
        <title>Large-scale comparative analyses of tick genomes elucidate their genetic diversity and vector capacities.</title>
        <authorList>
            <person name="Jia N."/>
            <person name="Wang J."/>
            <person name="Shi W."/>
            <person name="Du L."/>
            <person name="Sun Y."/>
            <person name="Zhan W."/>
            <person name="Jiang J."/>
            <person name="Wang Q."/>
            <person name="Zhang B."/>
            <person name="Ji P."/>
            <person name="Sakyi L.B."/>
            <person name="Cui X."/>
            <person name="Yuan T."/>
            <person name="Jiang B."/>
            <person name="Yang W."/>
            <person name="Lam T.T.-Y."/>
            <person name="Chang Q."/>
            <person name="Ding S."/>
            <person name="Wang X."/>
            <person name="Zhu J."/>
            <person name="Ruan X."/>
            <person name="Zhao L."/>
            <person name="Wei J."/>
            <person name="Que T."/>
            <person name="Du C."/>
            <person name="Cheng J."/>
            <person name="Dai P."/>
            <person name="Han X."/>
            <person name="Huang E."/>
            <person name="Gao Y."/>
            <person name="Liu J."/>
            <person name="Shao H."/>
            <person name="Ye R."/>
            <person name="Li L."/>
            <person name="Wei W."/>
            <person name="Wang X."/>
            <person name="Wang C."/>
            <person name="Yang T."/>
            <person name="Huo Q."/>
            <person name="Li W."/>
            <person name="Guo W."/>
            <person name="Chen H."/>
            <person name="Zhou L."/>
            <person name="Ni X."/>
            <person name="Tian J."/>
            <person name="Zhou Y."/>
            <person name="Sheng Y."/>
            <person name="Liu T."/>
            <person name="Pan Y."/>
            <person name="Xia L."/>
            <person name="Li J."/>
            <person name="Zhao F."/>
            <person name="Cao W."/>
        </authorList>
    </citation>
    <scope>NUCLEOTIDE SEQUENCE</scope>
    <source>
        <strain evidence="1">Hyas-2018</strain>
    </source>
</reference>
<comment type="caution">
    <text evidence="1">The sequence shown here is derived from an EMBL/GenBank/DDBJ whole genome shotgun (WGS) entry which is preliminary data.</text>
</comment>
<name>A0ACB7RNK8_HYAAI</name>
<dbReference type="Proteomes" id="UP000821845">
    <property type="component" value="Chromosome 9"/>
</dbReference>
<evidence type="ECO:0000313" key="1">
    <source>
        <dbReference type="EMBL" id="KAH6923256.1"/>
    </source>
</evidence>
<accession>A0ACB7RNK8</accession>
<gene>
    <name evidence="1" type="ORF">HPB50_025559</name>
</gene>
<dbReference type="EMBL" id="CM023489">
    <property type="protein sequence ID" value="KAH6923256.1"/>
    <property type="molecule type" value="Genomic_DNA"/>
</dbReference>
<keyword evidence="2" id="KW-1185">Reference proteome</keyword>
<sequence>MGGGAQQLEDAAASSRRQQQHSAGPPSAAADAALKIDTRSPDEVDDGRGCDAPATTTNIGGDGQHPLVWLAILKVGLMADTAWCSGDIHERARRLWLSFHRWEPPDRHLREMAGEAAPQCEPLTASLWKSIASVRDLWEQQPPAATTHTTLAAAALFLWHGCAQWPAHDDDNRRDTCCCSCCPHQGLSWPNATMLQLNRVGDSAMPGNALLPEPRQALALGRGRTLAALGAVPRPVLGSPGAHWNCPVRLSSSCARALYMANLRPPSTGSTCPVT</sequence>
<organism evidence="1 2">
    <name type="scientific">Hyalomma asiaticum</name>
    <name type="common">Tick</name>
    <dbReference type="NCBI Taxonomy" id="266040"/>
    <lineage>
        <taxon>Eukaryota</taxon>
        <taxon>Metazoa</taxon>
        <taxon>Ecdysozoa</taxon>
        <taxon>Arthropoda</taxon>
        <taxon>Chelicerata</taxon>
        <taxon>Arachnida</taxon>
        <taxon>Acari</taxon>
        <taxon>Parasitiformes</taxon>
        <taxon>Ixodida</taxon>
        <taxon>Ixodoidea</taxon>
        <taxon>Ixodidae</taxon>
        <taxon>Hyalomminae</taxon>
        <taxon>Hyalomma</taxon>
    </lineage>
</organism>
<proteinExistence type="predicted"/>
<protein>
    <submittedName>
        <fullName evidence="1">Uncharacterized protein</fullName>
    </submittedName>
</protein>